<keyword evidence="3" id="KW-0540">Nuclease</keyword>
<dbReference type="GO" id="GO:0000166">
    <property type="term" value="F:nucleotide binding"/>
    <property type="evidence" value="ECO:0007669"/>
    <property type="project" value="UniProtKB-KW"/>
</dbReference>
<sequence>MTAPRDDKVFLEDILTAITNIEKYIADLSLETFRLDAKTQDAVVRNLEIIGEAAKRISGSMRHAYPDIEWKPAAAMRDFLIHEYPDVDVEAVWDTIKTDLPAFKTGITRCLSEALGKTQ</sequence>
<dbReference type="Proteomes" id="UP000178532">
    <property type="component" value="Unassembled WGS sequence"/>
</dbReference>
<evidence type="ECO:0000256" key="5">
    <source>
        <dbReference type="ARBA" id="ARBA00022801"/>
    </source>
</evidence>
<dbReference type="GO" id="GO:0004540">
    <property type="term" value="F:RNA nuclease activity"/>
    <property type="evidence" value="ECO:0007669"/>
    <property type="project" value="InterPro"/>
</dbReference>
<dbReference type="PANTHER" id="PTHR34139:SF1">
    <property type="entry name" value="RNASE MJ1380-RELATED"/>
    <property type="match status" value="1"/>
</dbReference>
<dbReference type="EMBL" id="MFLI01000005">
    <property type="protein sequence ID" value="OGG62657.1"/>
    <property type="molecule type" value="Genomic_DNA"/>
</dbReference>
<proteinExistence type="predicted"/>
<dbReference type="AlphaFoldDB" id="A0A1F6DMV6"/>
<evidence type="ECO:0008006" key="8">
    <source>
        <dbReference type="Google" id="ProtNLM"/>
    </source>
</evidence>
<evidence type="ECO:0000256" key="3">
    <source>
        <dbReference type="ARBA" id="ARBA00022722"/>
    </source>
</evidence>
<evidence type="ECO:0000313" key="6">
    <source>
        <dbReference type="EMBL" id="OGG62657.1"/>
    </source>
</evidence>
<dbReference type="InterPro" id="IPR051813">
    <property type="entry name" value="HepT_RNase_toxin"/>
</dbReference>
<evidence type="ECO:0000256" key="1">
    <source>
        <dbReference type="ARBA" id="ARBA00022553"/>
    </source>
</evidence>
<evidence type="ECO:0000313" key="7">
    <source>
        <dbReference type="Proteomes" id="UP000178532"/>
    </source>
</evidence>
<dbReference type="PANTHER" id="PTHR34139">
    <property type="entry name" value="UPF0331 PROTEIN MJ0127"/>
    <property type="match status" value="1"/>
</dbReference>
<protein>
    <recommendedName>
        <fullName evidence="8">DUF86 domain-containing protein</fullName>
    </recommendedName>
</protein>
<dbReference type="InterPro" id="IPR008201">
    <property type="entry name" value="HepT-like"/>
</dbReference>
<dbReference type="Pfam" id="PF01934">
    <property type="entry name" value="HepT-like"/>
    <property type="match status" value="1"/>
</dbReference>
<dbReference type="GO" id="GO:0110001">
    <property type="term" value="C:toxin-antitoxin complex"/>
    <property type="evidence" value="ECO:0007669"/>
    <property type="project" value="InterPro"/>
</dbReference>
<evidence type="ECO:0000256" key="4">
    <source>
        <dbReference type="ARBA" id="ARBA00022741"/>
    </source>
</evidence>
<reference evidence="6 7" key="1">
    <citation type="journal article" date="2016" name="Nat. Commun.">
        <title>Thousands of microbial genomes shed light on interconnected biogeochemical processes in an aquifer system.</title>
        <authorList>
            <person name="Anantharaman K."/>
            <person name="Brown C.T."/>
            <person name="Hug L.A."/>
            <person name="Sharon I."/>
            <person name="Castelle C.J."/>
            <person name="Probst A.J."/>
            <person name="Thomas B.C."/>
            <person name="Singh A."/>
            <person name="Wilkins M.J."/>
            <person name="Karaoz U."/>
            <person name="Brodie E.L."/>
            <person name="Williams K.H."/>
            <person name="Hubbard S.S."/>
            <person name="Banfield J.F."/>
        </authorList>
    </citation>
    <scope>NUCLEOTIDE SEQUENCE [LARGE SCALE GENOMIC DNA]</scope>
</reference>
<gene>
    <name evidence="6" type="ORF">A3C19_02750</name>
</gene>
<comment type="caution">
    <text evidence="6">The sequence shown here is derived from an EMBL/GenBank/DDBJ whole genome shotgun (WGS) entry which is preliminary data.</text>
</comment>
<keyword evidence="2" id="KW-1277">Toxin-antitoxin system</keyword>
<accession>A0A1F6DMV6</accession>
<keyword evidence="4" id="KW-0547">Nucleotide-binding</keyword>
<organism evidence="6 7">
    <name type="scientific">Candidatus Kaiserbacteria bacterium RIFCSPHIGHO2_02_FULL_54_22</name>
    <dbReference type="NCBI Taxonomy" id="1798495"/>
    <lineage>
        <taxon>Bacteria</taxon>
        <taxon>Candidatus Kaiseribacteriota</taxon>
    </lineage>
</organism>
<dbReference type="STRING" id="1798495.A3C19_02750"/>
<dbReference type="GO" id="GO:0016787">
    <property type="term" value="F:hydrolase activity"/>
    <property type="evidence" value="ECO:0007669"/>
    <property type="project" value="UniProtKB-KW"/>
</dbReference>
<name>A0A1F6DMV6_9BACT</name>
<evidence type="ECO:0000256" key="2">
    <source>
        <dbReference type="ARBA" id="ARBA00022649"/>
    </source>
</evidence>
<keyword evidence="5" id="KW-0378">Hydrolase</keyword>
<keyword evidence="1" id="KW-0597">Phosphoprotein</keyword>